<dbReference type="EMBL" id="OX465080">
    <property type="protein sequence ID" value="CAI9279622.1"/>
    <property type="molecule type" value="Genomic_DNA"/>
</dbReference>
<feature type="transmembrane region" description="Helical" evidence="1">
    <location>
        <begin position="176"/>
        <end position="207"/>
    </location>
</feature>
<feature type="transmembrane region" description="Helical" evidence="1">
    <location>
        <begin position="7"/>
        <end position="29"/>
    </location>
</feature>
<dbReference type="InterPro" id="IPR006747">
    <property type="entry name" value="DUF599"/>
</dbReference>
<feature type="transmembrane region" description="Helical" evidence="1">
    <location>
        <begin position="122"/>
        <end position="141"/>
    </location>
</feature>
<keyword evidence="1" id="KW-1133">Transmembrane helix</keyword>
<evidence type="ECO:0000313" key="2">
    <source>
        <dbReference type="EMBL" id="CAI9279622.1"/>
    </source>
</evidence>
<evidence type="ECO:0000256" key="1">
    <source>
        <dbReference type="SAM" id="Phobius"/>
    </source>
</evidence>
<organism evidence="2 3">
    <name type="scientific">Lactuca saligna</name>
    <name type="common">Willowleaf lettuce</name>
    <dbReference type="NCBI Taxonomy" id="75948"/>
    <lineage>
        <taxon>Eukaryota</taxon>
        <taxon>Viridiplantae</taxon>
        <taxon>Streptophyta</taxon>
        <taxon>Embryophyta</taxon>
        <taxon>Tracheophyta</taxon>
        <taxon>Spermatophyta</taxon>
        <taxon>Magnoliopsida</taxon>
        <taxon>eudicotyledons</taxon>
        <taxon>Gunneridae</taxon>
        <taxon>Pentapetalae</taxon>
        <taxon>asterids</taxon>
        <taxon>campanulids</taxon>
        <taxon>Asterales</taxon>
        <taxon>Asteraceae</taxon>
        <taxon>Cichorioideae</taxon>
        <taxon>Cichorieae</taxon>
        <taxon>Lactucinae</taxon>
        <taxon>Lactuca</taxon>
    </lineage>
</organism>
<proteinExistence type="predicted"/>
<dbReference type="Proteomes" id="UP001177003">
    <property type="component" value="Chromosome 4"/>
</dbReference>
<protein>
    <submittedName>
        <fullName evidence="2">Uncharacterized protein</fullName>
    </submittedName>
</protein>
<keyword evidence="1" id="KW-0472">Membrane</keyword>
<accession>A0AA35YTH9</accession>
<gene>
    <name evidence="2" type="ORF">LSALG_LOCUS19411</name>
</gene>
<sequence length="238" mass="26618">MSFHKENLDLVLVPSGLVVMFGYHLWLLYRCLNCPHTTTIGFENNDKKAWVDKIMKMENNDFAVPLNVLSYNISSSNFMSSICLTLCAVIGTLVANSSSVFQNKFIYGDANSSTKSIKHISLLVCFLLAFACFIESTRSLIHATYLISMPNSNVPIKSIELAVIRGGDFWSLGLRALYLALLLLLWLLGPIPMFTTSIMMVCVLYFLDNNTVPLHVHQSTKSKEIGRKVAEALPNSRE</sequence>
<reference evidence="2" key="1">
    <citation type="submission" date="2023-04" db="EMBL/GenBank/DDBJ databases">
        <authorList>
            <person name="Vijverberg K."/>
            <person name="Xiong W."/>
            <person name="Schranz E."/>
        </authorList>
    </citation>
    <scope>NUCLEOTIDE SEQUENCE</scope>
</reference>
<evidence type="ECO:0000313" key="3">
    <source>
        <dbReference type="Proteomes" id="UP001177003"/>
    </source>
</evidence>
<dbReference type="PANTHER" id="PTHR31168">
    <property type="entry name" value="OS02G0292800 PROTEIN"/>
    <property type="match status" value="1"/>
</dbReference>
<feature type="transmembrane region" description="Helical" evidence="1">
    <location>
        <begin position="78"/>
        <end position="101"/>
    </location>
</feature>
<name>A0AA35YTH9_LACSI</name>
<dbReference type="PANTHER" id="PTHR31168:SF21">
    <property type="entry name" value="EMB|CAB89385.1"/>
    <property type="match status" value="1"/>
</dbReference>
<dbReference type="AlphaFoldDB" id="A0AA35YTH9"/>
<keyword evidence="3" id="KW-1185">Reference proteome</keyword>
<keyword evidence="1" id="KW-0812">Transmembrane</keyword>
<dbReference type="Pfam" id="PF04654">
    <property type="entry name" value="DUF599"/>
    <property type="match status" value="1"/>
</dbReference>